<dbReference type="FunFam" id="1.20.1280.290:FF:000009">
    <property type="entry name" value="PQ loop repeat family protein"/>
    <property type="match status" value="1"/>
</dbReference>
<dbReference type="GO" id="GO:0015174">
    <property type="term" value="F:basic amino acid transmembrane transporter activity"/>
    <property type="evidence" value="ECO:0007669"/>
    <property type="project" value="UniProtKB-ARBA"/>
</dbReference>
<gene>
    <name evidence="8" type="ORF">BB560_006518</name>
</gene>
<dbReference type="InterPro" id="IPR051415">
    <property type="entry name" value="LAAT-1"/>
</dbReference>
<dbReference type="Proteomes" id="UP000245609">
    <property type="component" value="Unassembled WGS sequence"/>
</dbReference>
<keyword evidence="4 7" id="KW-0472">Membrane</keyword>
<feature type="transmembrane region" description="Helical" evidence="7">
    <location>
        <begin position="174"/>
        <end position="190"/>
    </location>
</feature>
<evidence type="ECO:0000256" key="7">
    <source>
        <dbReference type="SAM" id="Phobius"/>
    </source>
</evidence>
<dbReference type="Gene3D" id="1.20.1280.290">
    <property type="match status" value="2"/>
</dbReference>
<dbReference type="EMBL" id="MBFS01003327">
    <property type="protein sequence ID" value="PVU87270.1"/>
    <property type="molecule type" value="Genomic_DNA"/>
</dbReference>
<dbReference type="STRING" id="133381.A0A2T9Y4K5"/>
<name>A0A2T9Y4K5_9FUNG</name>
<dbReference type="SMART" id="SM00679">
    <property type="entry name" value="CTNS"/>
    <property type="match status" value="2"/>
</dbReference>
<evidence type="ECO:0000256" key="3">
    <source>
        <dbReference type="ARBA" id="ARBA00022989"/>
    </source>
</evidence>
<comment type="similarity">
    <text evidence="5">Belongs to the laat-1 family.</text>
</comment>
<sequence>MVLTHSTPLRLFFSRFFGYVSLFISVIISVPQLYENYLNKSAESVSEVMLWIWLAGDLFNFGGAFLQKILFTAVLLGAYFLLVSILMILQMYYYRWHHNAGKVALLNSDDTSYDFESNDSSELLGDSSSPPPPYTRYGSLEPSDIAVEEGGPRGILHSARSSFSKTMTSWAKNVYVWMVFGIMVCLYLAYVPTPDKNKMPVLEKPLELEFWPQVFGYISAILYSGSRIPQIMKNYRQKSCEGLSLMMFVFTLVSNITYVLAFLLESTEYN</sequence>
<reference evidence="8 9" key="1">
    <citation type="journal article" date="2018" name="MBio">
        <title>Comparative Genomics Reveals the Core Gene Toolbox for the Fungus-Insect Symbiosis.</title>
        <authorList>
            <person name="Wang Y."/>
            <person name="Stata M."/>
            <person name="Wang W."/>
            <person name="Stajich J.E."/>
            <person name="White M.M."/>
            <person name="Moncalvo J.M."/>
        </authorList>
    </citation>
    <scope>NUCLEOTIDE SEQUENCE [LARGE SCALE GENOMIC DNA]</scope>
    <source>
        <strain evidence="8 9">SC-DP-2</strain>
    </source>
</reference>
<feature type="transmembrane region" description="Helical" evidence="7">
    <location>
        <begin position="69"/>
        <end position="89"/>
    </location>
</feature>
<evidence type="ECO:0000256" key="4">
    <source>
        <dbReference type="ARBA" id="ARBA00023136"/>
    </source>
</evidence>
<dbReference type="InterPro" id="IPR006603">
    <property type="entry name" value="PQ-loop_rpt"/>
</dbReference>
<keyword evidence="3 7" id="KW-1133">Transmembrane helix</keyword>
<comment type="subcellular location">
    <subcellularLocation>
        <location evidence="1">Membrane</location>
        <topology evidence="1">Multi-pass membrane protein</topology>
    </subcellularLocation>
</comment>
<accession>A0A2T9Y4K5</accession>
<dbReference type="PANTHER" id="PTHR16201:SF44">
    <property type="entry name" value="SEVEN TRANSMEMBRANE PROTEIN 1"/>
    <property type="match status" value="1"/>
</dbReference>
<evidence type="ECO:0008006" key="10">
    <source>
        <dbReference type="Google" id="ProtNLM"/>
    </source>
</evidence>
<evidence type="ECO:0000313" key="8">
    <source>
        <dbReference type="EMBL" id="PVU87270.1"/>
    </source>
</evidence>
<dbReference type="OrthoDB" id="8048523at2759"/>
<evidence type="ECO:0000313" key="9">
    <source>
        <dbReference type="Proteomes" id="UP000245609"/>
    </source>
</evidence>
<evidence type="ECO:0000256" key="5">
    <source>
        <dbReference type="ARBA" id="ARBA00038039"/>
    </source>
</evidence>
<dbReference type="PANTHER" id="PTHR16201">
    <property type="entry name" value="SEVEN TRANSMEMBRANE PROTEIN 1-RELATED"/>
    <property type="match status" value="1"/>
</dbReference>
<comment type="caution">
    <text evidence="8">The sequence shown here is derived from an EMBL/GenBank/DDBJ whole genome shotgun (WGS) entry which is preliminary data.</text>
</comment>
<evidence type="ECO:0000256" key="2">
    <source>
        <dbReference type="ARBA" id="ARBA00022692"/>
    </source>
</evidence>
<evidence type="ECO:0000256" key="6">
    <source>
        <dbReference type="ARBA" id="ARBA00050768"/>
    </source>
</evidence>
<dbReference type="AlphaFoldDB" id="A0A2T9Y4K5"/>
<proteinExistence type="inferred from homology"/>
<feature type="non-terminal residue" evidence="8">
    <location>
        <position position="270"/>
    </location>
</feature>
<dbReference type="GO" id="GO:0098852">
    <property type="term" value="C:lytic vacuole membrane"/>
    <property type="evidence" value="ECO:0007669"/>
    <property type="project" value="UniProtKB-ARBA"/>
</dbReference>
<evidence type="ECO:0000256" key="1">
    <source>
        <dbReference type="ARBA" id="ARBA00004141"/>
    </source>
</evidence>
<protein>
    <recommendedName>
        <fullName evidence="10">PQ-loop repeat-containing protein</fullName>
    </recommendedName>
</protein>
<feature type="transmembrane region" description="Helical" evidence="7">
    <location>
        <begin position="12"/>
        <end position="34"/>
    </location>
</feature>
<feature type="transmembrane region" description="Helical" evidence="7">
    <location>
        <begin position="242"/>
        <end position="264"/>
    </location>
</feature>
<dbReference type="Pfam" id="PF04193">
    <property type="entry name" value="PQ-loop"/>
    <property type="match status" value="2"/>
</dbReference>
<dbReference type="GO" id="GO:0034486">
    <property type="term" value="P:vacuolar transmembrane transport"/>
    <property type="evidence" value="ECO:0007669"/>
    <property type="project" value="UniProtKB-ARBA"/>
</dbReference>
<keyword evidence="9" id="KW-1185">Reference proteome</keyword>
<keyword evidence="2 7" id="KW-0812">Transmembrane</keyword>
<comment type="catalytic activity">
    <reaction evidence="6">
        <text>L-histidine(out) + L-arginine(in) = L-histidine(in) + L-arginine(out)</text>
        <dbReference type="Rhea" id="RHEA:71063"/>
        <dbReference type="ChEBI" id="CHEBI:32682"/>
        <dbReference type="ChEBI" id="CHEBI:57595"/>
    </reaction>
</comment>
<organism evidence="8 9">
    <name type="scientific">Smittium megazygosporum</name>
    <dbReference type="NCBI Taxonomy" id="133381"/>
    <lineage>
        <taxon>Eukaryota</taxon>
        <taxon>Fungi</taxon>
        <taxon>Fungi incertae sedis</taxon>
        <taxon>Zoopagomycota</taxon>
        <taxon>Kickxellomycotina</taxon>
        <taxon>Harpellomycetes</taxon>
        <taxon>Harpellales</taxon>
        <taxon>Legeriomycetaceae</taxon>
        <taxon>Smittium</taxon>
    </lineage>
</organism>